<feature type="binding site" description="covalent" evidence="9">
    <location>
        <position position="57"/>
    </location>
    <ligand>
        <name>heme c</name>
        <dbReference type="ChEBI" id="CHEBI:61717"/>
        <label>1</label>
    </ligand>
</feature>
<evidence type="ECO:0000256" key="5">
    <source>
        <dbReference type="ARBA" id="ARBA00022729"/>
    </source>
</evidence>
<evidence type="ECO:0000313" key="13">
    <source>
        <dbReference type="Proteomes" id="UP000295238"/>
    </source>
</evidence>
<dbReference type="GO" id="GO:0020037">
    <property type="term" value="F:heme binding"/>
    <property type="evidence" value="ECO:0007669"/>
    <property type="project" value="InterPro"/>
</dbReference>
<dbReference type="OrthoDB" id="9811281at2"/>
<sequence length="435" mass="46545">MKRSIKILAALVLVAVLAAAAFFFLPAGLDEVTASSNQPKGQELIERGRYLATAGDCIACHSVAGGGAYAGGLAFKLPFGTIYSSNITPDKETGIGDWSDAEFVRAMRHGVGKNGEDLYPAFPYTSYALMSTDDMLAVKAYLFSLPAVRAQTAENSLSFPYNQRYLMRAWKLLFLPKETYQAEAKQSEEWNRGAYLVEALGHCGECHTPRNLMYGLDSGKKFAGAVTQGWKAYNITSDKDGGIGNWSVEELTSYLHTGHAEGRGAATGSMAEAIDLSLRHLTEQDIRSMAVYLKTIPPQPTDAAAKVDPNPPLMAASQAYAPAAQETADRSLGLTIFESACASCHAWNGEGQQSPYAALRGSQTVNDPDGTNLVQVILQGSHMTTPQGSAFMPAFADAYSDVEIAALSNYVLGHFGNKKASVTPEDVAAARNPSQ</sequence>
<comment type="subcellular location">
    <subcellularLocation>
        <location evidence="1">Cell membrane</location>
    </subcellularLocation>
</comment>
<protein>
    <submittedName>
        <fullName evidence="12">C-type cytochrome</fullName>
    </submittedName>
</protein>
<dbReference type="GO" id="GO:0016614">
    <property type="term" value="F:oxidoreductase activity, acting on CH-OH group of donors"/>
    <property type="evidence" value="ECO:0007669"/>
    <property type="project" value="InterPro"/>
</dbReference>
<feature type="binding site" description="covalent" evidence="9">
    <location>
        <position position="344"/>
    </location>
    <ligand>
        <name>heme c</name>
        <dbReference type="ChEBI" id="CHEBI:61717"/>
        <label>3</label>
    </ligand>
</feature>
<name>A0A4R5UHX8_9HYPH</name>
<dbReference type="AlphaFoldDB" id="A0A4R5UHX8"/>
<accession>A0A4R5UHX8</accession>
<organism evidence="12 13">
    <name type="scientific">Rhizobium deserti</name>
    <dbReference type="NCBI Taxonomy" id="2547961"/>
    <lineage>
        <taxon>Bacteria</taxon>
        <taxon>Pseudomonadati</taxon>
        <taxon>Pseudomonadota</taxon>
        <taxon>Alphaproteobacteria</taxon>
        <taxon>Hyphomicrobiales</taxon>
        <taxon>Rhizobiaceae</taxon>
        <taxon>Rhizobium/Agrobacterium group</taxon>
        <taxon>Rhizobium</taxon>
    </lineage>
</organism>
<feature type="binding site" description="axial binding residue" evidence="10">
    <location>
        <position position="61"/>
    </location>
    <ligand>
        <name>heme c</name>
        <dbReference type="ChEBI" id="CHEBI:61717"/>
        <label>1</label>
    </ligand>
    <ligandPart>
        <name>Fe</name>
        <dbReference type="ChEBI" id="CHEBI:18248"/>
    </ligandPart>
</feature>
<feature type="domain" description="Cytochrome c" evidence="11">
    <location>
        <begin position="328"/>
        <end position="415"/>
    </location>
</feature>
<feature type="binding site" description="covalent" evidence="9">
    <location>
        <position position="341"/>
    </location>
    <ligand>
        <name>heme c</name>
        <dbReference type="ChEBI" id="CHEBI:61717"/>
        <label>3</label>
    </ligand>
</feature>
<proteinExistence type="predicted"/>
<evidence type="ECO:0000259" key="11">
    <source>
        <dbReference type="PROSITE" id="PS51007"/>
    </source>
</evidence>
<feature type="domain" description="Cytochrome c" evidence="11">
    <location>
        <begin position="43"/>
        <end position="146"/>
    </location>
</feature>
<dbReference type="PIRSF" id="PIRSF000018">
    <property type="entry name" value="Mb_ADH_cyt_c"/>
    <property type="match status" value="1"/>
</dbReference>
<keyword evidence="5" id="KW-0732">Signal</keyword>
<keyword evidence="8" id="KW-0472">Membrane</keyword>
<dbReference type="PANTHER" id="PTHR35008:SF8">
    <property type="entry name" value="ALCOHOL DEHYDROGENASE CYTOCHROME C SUBUNIT"/>
    <property type="match status" value="1"/>
</dbReference>
<feature type="binding site" description="covalent" evidence="9">
    <location>
        <position position="203"/>
    </location>
    <ligand>
        <name>heme c</name>
        <dbReference type="ChEBI" id="CHEBI:61717"/>
        <label>2</label>
    </ligand>
</feature>
<dbReference type="InterPro" id="IPR009056">
    <property type="entry name" value="Cyt_c-like_dom"/>
</dbReference>
<evidence type="ECO:0000256" key="10">
    <source>
        <dbReference type="PIRSR" id="PIRSR000018-51"/>
    </source>
</evidence>
<dbReference type="SUPFAM" id="SSF46626">
    <property type="entry name" value="Cytochrome c"/>
    <property type="match status" value="3"/>
</dbReference>
<dbReference type="InterPro" id="IPR036909">
    <property type="entry name" value="Cyt_c-like_dom_sf"/>
</dbReference>
<evidence type="ECO:0000313" key="12">
    <source>
        <dbReference type="EMBL" id="TDK35573.1"/>
    </source>
</evidence>
<gene>
    <name evidence="12" type="ORF">E2F50_15210</name>
</gene>
<feature type="binding site" description="covalent" evidence="9">
    <location>
        <position position="60"/>
    </location>
    <ligand>
        <name>heme c</name>
        <dbReference type="ChEBI" id="CHEBI:61717"/>
        <label>1</label>
    </ligand>
</feature>
<comment type="cofactor">
    <cofactor evidence="9">
        <name>heme c</name>
        <dbReference type="ChEBI" id="CHEBI:61717"/>
    </cofactor>
    <text evidence="9">Binds 3 heme c groups covalently per subunit.</text>
</comment>
<evidence type="ECO:0000256" key="6">
    <source>
        <dbReference type="ARBA" id="ARBA00022737"/>
    </source>
</evidence>
<keyword evidence="3 9" id="KW-0349">Heme</keyword>
<evidence type="ECO:0000256" key="2">
    <source>
        <dbReference type="ARBA" id="ARBA00022475"/>
    </source>
</evidence>
<dbReference type="GO" id="GO:0005886">
    <property type="term" value="C:plasma membrane"/>
    <property type="evidence" value="ECO:0007669"/>
    <property type="project" value="UniProtKB-SubCell"/>
</dbReference>
<reference evidence="12 13" key="1">
    <citation type="submission" date="2019-03" db="EMBL/GenBank/DDBJ databases">
        <title>Rhizobium sp. nov., an bacterium isolated from biocrust in Mu Us Desert.</title>
        <authorList>
            <person name="Lixiong L."/>
        </authorList>
    </citation>
    <scope>NUCLEOTIDE SEQUENCE [LARGE SCALE GENOMIC DNA]</scope>
    <source>
        <strain evidence="12 13">SPY-1</strain>
    </source>
</reference>
<evidence type="ECO:0000256" key="7">
    <source>
        <dbReference type="ARBA" id="ARBA00023004"/>
    </source>
</evidence>
<dbReference type="EMBL" id="SMTL01000003">
    <property type="protein sequence ID" value="TDK35573.1"/>
    <property type="molecule type" value="Genomic_DNA"/>
</dbReference>
<dbReference type="InterPro" id="IPR051459">
    <property type="entry name" value="Cytochrome_c-type_DH"/>
</dbReference>
<feature type="domain" description="Cytochrome c" evidence="11">
    <location>
        <begin position="188"/>
        <end position="297"/>
    </location>
</feature>
<evidence type="ECO:0000256" key="8">
    <source>
        <dbReference type="ARBA" id="ARBA00023136"/>
    </source>
</evidence>
<dbReference type="RefSeq" id="WP_133316994.1">
    <property type="nucleotide sequence ID" value="NZ_SMTL01000003.1"/>
</dbReference>
<dbReference type="InterPro" id="IPR014353">
    <property type="entry name" value="Membr-bd_ADH_cyt_c"/>
</dbReference>
<dbReference type="GO" id="GO:0005506">
    <property type="term" value="F:iron ion binding"/>
    <property type="evidence" value="ECO:0007669"/>
    <property type="project" value="InterPro"/>
</dbReference>
<keyword evidence="7 10" id="KW-0408">Iron</keyword>
<dbReference type="PANTHER" id="PTHR35008">
    <property type="entry name" value="BLL4482 PROTEIN-RELATED"/>
    <property type="match status" value="1"/>
</dbReference>
<feature type="binding site" description="axial binding residue" evidence="10">
    <location>
        <position position="345"/>
    </location>
    <ligand>
        <name>heme c</name>
        <dbReference type="ChEBI" id="CHEBI:61717"/>
        <label>3</label>
    </ligand>
    <ligandPart>
        <name>Fe</name>
        <dbReference type="ChEBI" id="CHEBI:18248"/>
    </ligandPart>
</feature>
<evidence type="ECO:0000256" key="4">
    <source>
        <dbReference type="ARBA" id="ARBA00022723"/>
    </source>
</evidence>
<dbReference type="Pfam" id="PF00034">
    <property type="entry name" value="Cytochrom_C"/>
    <property type="match status" value="1"/>
</dbReference>
<dbReference type="PROSITE" id="PS51007">
    <property type="entry name" value="CYTC"/>
    <property type="match status" value="3"/>
</dbReference>
<keyword evidence="6" id="KW-0677">Repeat</keyword>
<evidence type="ECO:0000256" key="3">
    <source>
        <dbReference type="ARBA" id="ARBA00022617"/>
    </source>
</evidence>
<evidence type="ECO:0000256" key="9">
    <source>
        <dbReference type="PIRSR" id="PIRSR000018-50"/>
    </source>
</evidence>
<dbReference type="Gene3D" id="1.10.760.10">
    <property type="entry name" value="Cytochrome c-like domain"/>
    <property type="match status" value="3"/>
</dbReference>
<dbReference type="GO" id="GO:0009055">
    <property type="term" value="F:electron transfer activity"/>
    <property type="evidence" value="ECO:0007669"/>
    <property type="project" value="InterPro"/>
</dbReference>
<feature type="binding site" description="covalent" evidence="9">
    <location>
        <position position="206"/>
    </location>
    <ligand>
        <name>heme c</name>
        <dbReference type="ChEBI" id="CHEBI:61717"/>
        <label>2</label>
    </ligand>
</feature>
<dbReference type="Proteomes" id="UP000295238">
    <property type="component" value="Unassembled WGS sequence"/>
</dbReference>
<dbReference type="Pfam" id="PF13442">
    <property type="entry name" value="Cytochrome_CBB3"/>
    <property type="match status" value="1"/>
</dbReference>
<keyword evidence="13" id="KW-1185">Reference proteome</keyword>
<keyword evidence="4 10" id="KW-0479">Metal-binding</keyword>
<keyword evidence="2" id="KW-1003">Cell membrane</keyword>
<evidence type="ECO:0000256" key="1">
    <source>
        <dbReference type="ARBA" id="ARBA00004236"/>
    </source>
</evidence>
<comment type="caution">
    <text evidence="12">The sequence shown here is derived from an EMBL/GenBank/DDBJ whole genome shotgun (WGS) entry which is preliminary data.</text>
</comment>
<feature type="binding site" description="axial binding residue" evidence="10">
    <location>
        <position position="207"/>
    </location>
    <ligand>
        <name>heme c</name>
        <dbReference type="ChEBI" id="CHEBI:61717"/>
        <label>2</label>
    </ligand>
    <ligandPart>
        <name>Fe</name>
        <dbReference type="ChEBI" id="CHEBI:18248"/>
    </ligandPart>
</feature>